<dbReference type="STRING" id="1805034.AUJ59_00020"/>
<proteinExistence type="predicted"/>
<reference evidence="1 2" key="1">
    <citation type="journal article" date="2016" name="Environ. Microbiol.">
        <title>Genomic resolution of a cold subsurface aquifer community provides metabolic insights for novel microbes adapted to high CO concentrations.</title>
        <authorList>
            <person name="Probst A.J."/>
            <person name="Castelle C.J."/>
            <person name="Singh A."/>
            <person name="Brown C.T."/>
            <person name="Anantharaman K."/>
            <person name="Sharon I."/>
            <person name="Hug L.A."/>
            <person name="Burstein D."/>
            <person name="Emerson J.B."/>
            <person name="Thomas B.C."/>
            <person name="Banfield J.F."/>
        </authorList>
    </citation>
    <scope>NUCLEOTIDE SEQUENCE [LARGE SCALE GENOMIC DNA]</scope>
    <source>
        <strain evidence="1">CG1_02_47_37</strain>
    </source>
</reference>
<dbReference type="EMBL" id="MNUI01000001">
    <property type="protein sequence ID" value="OIN90094.1"/>
    <property type="molecule type" value="Genomic_DNA"/>
</dbReference>
<gene>
    <name evidence="1" type="ORF">AUJ59_00020</name>
</gene>
<dbReference type="AlphaFoldDB" id="A0A1J4RVY5"/>
<sequence length="92" mass="10562">MGEQLKKTLIHIAACNQREPIEWYIQEGGYQGRKCKICSSKNPINKVILLSSTHETNFPYGASYVCDSCVPNMREVAETDRYYDLLFKPITN</sequence>
<evidence type="ECO:0000313" key="1">
    <source>
        <dbReference type="EMBL" id="OIN90094.1"/>
    </source>
</evidence>
<evidence type="ECO:0000313" key="2">
    <source>
        <dbReference type="Proteomes" id="UP000183144"/>
    </source>
</evidence>
<dbReference type="Proteomes" id="UP000183144">
    <property type="component" value="Unassembled WGS sequence"/>
</dbReference>
<name>A0A1J4RVY5_9BACT</name>
<comment type="caution">
    <text evidence="1">The sequence shown here is derived from an EMBL/GenBank/DDBJ whole genome shotgun (WGS) entry which is preliminary data.</text>
</comment>
<organism evidence="1 2">
    <name type="scientific">Candidatus Beckwithbacteria bacterium CG1_02_47_37</name>
    <dbReference type="NCBI Taxonomy" id="1805034"/>
    <lineage>
        <taxon>Bacteria</taxon>
        <taxon>Candidatus Beckwithiibacteriota</taxon>
    </lineage>
</organism>
<accession>A0A1J4RVY5</accession>
<protein>
    <submittedName>
        <fullName evidence="1">Uncharacterized protein</fullName>
    </submittedName>
</protein>